<dbReference type="Gene3D" id="3.30.70.100">
    <property type="match status" value="1"/>
</dbReference>
<dbReference type="OrthoDB" id="9813965at2"/>
<dbReference type="EMBL" id="PDJD01000001">
    <property type="protein sequence ID" value="PFG20871.1"/>
    <property type="molecule type" value="Genomic_DNA"/>
</dbReference>
<evidence type="ECO:0000259" key="2">
    <source>
        <dbReference type="PROSITE" id="PS50846"/>
    </source>
</evidence>
<dbReference type="PROSITE" id="PS50846">
    <property type="entry name" value="HMA_2"/>
    <property type="match status" value="1"/>
</dbReference>
<dbReference type="CDD" id="cd00371">
    <property type="entry name" value="HMA"/>
    <property type="match status" value="1"/>
</dbReference>
<dbReference type="RefSeq" id="WP_098469788.1">
    <property type="nucleotide sequence ID" value="NZ_PDJD01000001.1"/>
</dbReference>
<organism evidence="3 4">
    <name type="scientific">Serinibacter salmoneus</name>
    <dbReference type="NCBI Taxonomy" id="556530"/>
    <lineage>
        <taxon>Bacteria</taxon>
        <taxon>Bacillati</taxon>
        <taxon>Actinomycetota</taxon>
        <taxon>Actinomycetes</taxon>
        <taxon>Micrococcales</taxon>
        <taxon>Beutenbergiaceae</taxon>
        <taxon>Serinibacter</taxon>
    </lineage>
</organism>
<name>A0A2A9D3A3_9MICO</name>
<feature type="domain" description="HMA" evidence="2">
    <location>
        <begin position="3"/>
        <end position="71"/>
    </location>
</feature>
<reference evidence="3 4" key="1">
    <citation type="submission" date="2017-10" db="EMBL/GenBank/DDBJ databases">
        <title>Sequencing the genomes of 1000 actinobacteria strains.</title>
        <authorList>
            <person name="Klenk H.-P."/>
        </authorList>
    </citation>
    <scope>NUCLEOTIDE SEQUENCE [LARGE SCALE GENOMIC DNA]</scope>
    <source>
        <strain evidence="3 4">DSM 21801</strain>
    </source>
</reference>
<proteinExistence type="predicted"/>
<comment type="caution">
    <text evidence="3">The sequence shown here is derived from an EMBL/GenBank/DDBJ whole genome shotgun (WGS) entry which is preliminary data.</text>
</comment>
<dbReference type="InterPro" id="IPR006121">
    <property type="entry name" value="HMA_dom"/>
</dbReference>
<gene>
    <name evidence="3" type="ORF">ATL40_2486</name>
</gene>
<dbReference type="Proteomes" id="UP000224915">
    <property type="component" value="Unassembled WGS sequence"/>
</dbReference>
<accession>A0A2A9D3A3</accession>
<evidence type="ECO:0000313" key="3">
    <source>
        <dbReference type="EMBL" id="PFG20871.1"/>
    </source>
</evidence>
<keyword evidence="4" id="KW-1185">Reference proteome</keyword>
<dbReference type="InterPro" id="IPR036163">
    <property type="entry name" value="HMA_dom_sf"/>
</dbReference>
<sequence length="101" mass="10705">MTTITTIDVTGMTCGHCVSAVTKELEGVEGVKRVTVELHNGGTSHVTVMSAKPLEEPALREAVDEAGYAVEKIAAHDAAAEFTQLADVRAEVYEGTKHHEG</sequence>
<evidence type="ECO:0000313" key="4">
    <source>
        <dbReference type="Proteomes" id="UP000224915"/>
    </source>
</evidence>
<dbReference type="SUPFAM" id="SSF55008">
    <property type="entry name" value="HMA, heavy metal-associated domain"/>
    <property type="match status" value="1"/>
</dbReference>
<dbReference type="AlphaFoldDB" id="A0A2A9D3A3"/>
<dbReference type="Pfam" id="PF00403">
    <property type="entry name" value="HMA"/>
    <property type="match status" value="1"/>
</dbReference>
<dbReference type="PROSITE" id="PS01047">
    <property type="entry name" value="HMA_1"/>
    <property type="match status" value="1"/>
</dbReference>
<protein>
    <submittedName>
        <fullName evidence="3">Copper chaperone CopZ</fullName>
    </submittedName>
</protein>
<dbReference type="GO" id="GO:0046872">
    <property type="term" value="F:metal ion binding"/>
    <property type="evidence" value="ECO:0007669"/>
    <property type="project" value="UniProtKB-KW"/>
</dbReference>
<keyword evidence="1" id="KW-0479">Metal-binding</keyword>
<evidence type="ECO:0000256" key="1">
    <source>
        <dbReference type="ARBA" id="ARBA00022723"/>
    </source>
</evidence>
<dbReference type="InterPro" id="IPR017969">
    <property type="entry name" value="Heavy-metal-associated_CS"/>
</dbReference>